<feature type="region of interest" description="Disordered" evidence="1">
    <location>
        <begin position="24"/>
        <end position="44"/>
    </location>
</feature>
<evidence type="ECO:0000313" key="3">
    <source>
        <dbReference type="Proteomes" id="UP000239800"/>
    </source>
</evidence>
<dbReference type="EMBL" id="MQUB01000001">
    <property type="protein sequence ID" value="PQB05012.1"/>
    <property type="molecule type" value="Genomic_DNA"/>
</dbReference>
<reference evidence="2 3" key="1">
    <citation type="submission" date="2016-11" db="EMBL/GenBank/DDBJ databases">
        <title>Trade-off between light-utilization and light-protection in marine flavobacteria.</title>
        <authorList>
            <person name="Kumagai Y."/>
        </authorList>
    </citation>
    <scope>NUCLEOTIDE SEQUENCE [LARGE SCALE GENOMIC DNA]</scope>
    <source>
        <strain evidence="2 3">NBRC 107741</strain>
    </source>
</reference>
<gene>
    <name evidence="2" type="ORF">BST85_08995</name>
</gene>
<evidence type="ECO:0000313" key="2">
    <source>
        <dbReference type="EMBL" id="PQB05012.1"/>
    </source>
</evidence>
<evidence type="ECO:0000256" key="1">
    <source>
        <dbReference type="SAM" id="MobiDB-lite"/>
    </source>
</evidence>
<organism evidence="2 3">
    <name type="scientific">Aureitalea marina</name>
    <dbReference type="NCBI Taxonomy" id="930804"/>
    <lineage>
        <taxon>Bacteria</taxon>
        <taxon>Pseudomonadati</taxon>
        <taxon>Bacteroidota</taxon>
        <taxon>Flavobacteriia</taxon>
        <taxon>Flavobacteriales</taxon>
        <taxon>Flavobacteriaceae</taxon>
        <taxon>Aureitalea</taxon>
    </lineage>
</organism>
<dbReference type="Proteomes" id="UP000239800">
    <property type="component" value="Unassembled WGS sequence"/>
</dbReference>
<keyword evidence="3" id="KW-1185">Reference proteome</keyword>
<accession>A0A2S7KQV8</accession>
<dbReference type="AlphaFoldDB" id="A0A2S7KQV8"/>
<sequence length="375" mass="42372">MKKFLILSFLIAFVGCDVGDDDATTATDTEQDSEDTNGENPDRTVNFDLTVLSRPVNAVYSSVVLTEGEIQGPVLNLNEDMNMDTGVVFRSEPPNLIFYRPSFFNRVWVRDVRTGDSSPFNEFFQPEVDPVSISTVASSSHIVTFYRDRFNEDIYRMDSYNMAEGVEAPLYETLEALSTVHIDRNKFMLTYVDQDQRLILEAFDLNSRTKVLETDITSLIGYTFSGDFIYLFGNGVVRIFDYNIGKLGSPQGILENINRGGFFDTELVGNRLYYRFAYAQPNLLIEGPAYYDLDQGANTIFDLFTFVDYLESNGQNLLNPGPIEINSEEEVIVFAYSYIEAGNTEAQWAVAYLDYGLQLIKTTDIPIEPAALVLH</sequence>
<dbReference type="PROSITE" id="PS51257">
    <property type="entry name" value="PROKAR_LIPOPROTEIN"/>
    <property type="match status" value="1"/>
</dbReference>
<protein>
    <submittedName>
        <fullName evidence="2">Uncharacterized protein</fullName>
    </submittedName>
</protein>
<comment type="caution">
    <text evidence="2">The sequence shown here is derived from an EMBL/GenBank/DDBJ whole genome shotgun (WGS) entry which is preliminary data.</text>
</comment>
<name>A0A2S7KQV8_9FLAO</name>
<feature type="compositionally biased region" description="Acidic residues" evidence="1">
    <location>
        <begin position="24"/>
        <end position="37"/>
    </location>
</feature>
<proteinExistence type="predicted"/>